<proteinExistence type="predicted"/>
<reference evidence="1 2" key="1">
    <citation type="submission" date="2016-06" db="EMBL/GenBank/DDBJ databases">
        <title>Evolution of pathogenesis and genome organization in the Tremellales.</title>
        <authorList>
            <person name="Cuomo C."/>
            <person name="Litvintseva A."/>
            <person name="Heitman J."/>
            <person name="Chen Y."/>
            <person name="Sun S."/>
            <person name="Springer D."/>
            <person name="Dromer F."/>
            <person name="Young S."/>
            <person name="Zeng Q."/>
            <person name="Chapman S."/>
            <person name="Gujja S."/>
            <person name="Saif S."/>
            <person name="Birren B."/>
        </authorList>
    </citation>
    <scope>NUCLEOTIDE SEQUENCE [LARGE SCALE GENOMIC DNA]</scope>
    <source>
        <strain evidence="1 2">CBS 7118</strain>
    </source>
</reference>
<name>A0A1E3J9F3_9TREE</name>
<accession>A0A1E3J9F3</accession>
<dbReference type="OrthoDB" id="2571236at2759"/>
<dbReference type="EMBL" id="AWGH01000010">
    <property type="protein sequence ID" value="ODN97490.1"/>
    <property type="molecule type" value="Genomic_DNA"/>
</dbReference>
<dbReference type="AlphaFoldDB" id="A0A1E3J9F3"/>
<evidence type="ECO:0000313" key="1">
    <source>
        <dbReference type="EMBL" id="ODN97490.1"/>
    </source>
</evidence>
<dbReference type="InterPro" id="IPR011990">
    <property type="entry name" value="TPR-like_helical_dom_sf"/>
</dbReference>
<dbReference type="Proteomes" id="UP000094819">
    <property type="component" value="Unassembled WGS sequence"/>
</dbReference>
<evidence type="ECO:0000313" key="2">
    <source>
        <dbReference type="Proteomes" id="UP000094819"/>
    </source>
</evidence>
<sequence>MLSLAQVDGKLVLLGLPPSLSQALGMISPAPRAASVFSDPLLGGEQGVQMLHYLRKSEVDKPEEEVVERMCRTWDVGSDAVRLDEKVREYDLEVEQYIEAAQTNPTFLVENYHRAVKSYDLMVNIRMVEAVVNIEKTLQLVAKGKSNGTVIKRWKSKVDSRDIQGLADSVEEASAHKAKGNTAGKASKYDAAIKHYLEGLVALWPWTANSSMSYGTATTTGLAQMEQALLGNIAIIALKTQSKTGPKRAAWDEIAKIACELVLMMRYIPNGTIMKAAESGYDSPADFVYAENLLGLAQIETRTKRVGRMPNGAWQELVNVVKDKPSDHWAHRQCYTSHDCCDYD</sequence>
<dbReference type="Gene3D" id="1.25.40.10">
    <property type="entry name" value="Tetratricopeptide repeat domain"/>
    <property type="match status" value="1"/>
</dbReference>
<dbReference type="RefSeq" id="XP_019032092.1">
    <property type="nucleotide sequence ID" value="XM_019176179.1"/>
</dbReference>
<comment type="caution">
    <text evidence="1">The sequence shown here is derived from an EMBL/GenBank/DDBJ whole genome shotgun (WGS) entry which is preliminary data.</text>
</comment>
<protein>
    <submittedName>
        <fullName evidence="1">Uncharacterized protein</fullName>
    </submittedName>
</protein>
<gene>
    <name evidence="1" type="ORF">L198_04057</name>
</gene>
<keyword evidence="2" id="KW-1185">Reference proteome</keyword>
<organism evidence="1 2">
    <name type="scientific">Cryptococcus wingfieldii CBS 7118</name>
    <dbReference type="NCBI Taxonomy" id="1295528"/>
    <lineage>
        <taxon>Eukaryota</taxon>
        <taxon>Fungi</taxon>
        <taxon>Dikarya</taxon>
        <taxon>Basidiomycota</taxon>
        <taxon>Agaricomycotina</taxon>
        <taxon>Tremellomycetes</taxon>
        <taxon>Tremellales</taxon>
        <taxon>Cryptococcaceae</taxon>
        <taxon>Cryptococcus</taxon>
    </lineage>
</organism>
<dbReference type="GeneID" id="30193270"/>